<dbReference type="Pfam" id="PF07690">
    <property type="entry name" value="MFS_1"/>
    <property type="match status" value="1"/>
</dbReference>
<evidence type="ECO:0000256" key="5">
    <source>
        <dbReference type="SAM" id="Phobius"/>
    </source>
</evidence>
<feature type="transmembrane region" description="Helical" evidence="5">
    <location>
        <begin position="430"/>
        <end position="452"/>
    </location>
</feature>
<dbReference type="InterPro" id="IPR036259">
    <property type="entry name" value="MFS_trans_sf"/>
</dbReference>
<dbReference type="Proteomes" id="UP000481288">
    <property type="component" value="Unassembled WGS sequence"/>
</dbReference>
<sequence>MLGNVFAAGVPPLFSLLIEEFHCTSDEASRLPIYALLMLGVANLWALPAVEYVGKRHTILISMVVFLASSIWAATAQSYTSLLGSRFLGGFSAGVIEALGPFIVSECFPEEQLASAMVVYVGFLAAGSSVGPILAGAIASGLNSWRWFFGILSIAIGVNLISCFLMLPDTTHIIDDFWEESLDHIIDHSSQENLNTDSNKKTSNQAEFSIDSDGQDQSLRSLWIERSFSLCIDSSRPKENLFKLFVRPFPLLLAPEVLVTSLIFGLNIGWTAVTAIVVANIYEMPPMQWAPWQLGLINFGPLIGLLIGLPLGGAAADLLSKRAMKKANGEHDPRSRLPALVLGALISPAGCVVIGFSLQKQLHWIATAVGWGMLTFGLTSSANVLLTYCVDCERSRAGEIGVLVNVVKNALAFGVSFTSMDWYLEAGGEAQYGTMAGIMWATYLLVIPLYFFSSEARKFSARLL</sequence>
<evidence type="ECO:0000313" key="8">
    <source>
        <dbReference type="Proteomes" id="UP000481288"/>
    </source>
</evidence>
<keyword evidence="3 5" id="KW-1133">Transmembrane helix</keyword>
<evidence type="ECO:0000256" key="4">
    <source>
        <dbReference type="ARBA" id="ARBA00023136"/>
    </source>
</evidence>
<accession>A0A7D8YTV2</accession>
<protein>
    <submittedName>
        <fullName evidence="7">Putative MFS-type transporter</fullName>
    </submittedName>
</protein>
<feature type="transmembrane region" description="Helical" evidence="5">
    <location>
        <begin position="57"/>
        <end position="75"/>
    </location>
</feature>
<gene>
    <name evidence="7" type="ORF">LCER1_G006351</name>
</gene>
<keyword evidence="8" id="KW-1185">Reference proteome</keyword>
<feature type="transmembrane region" description="Helical" evidence="5">
    <location>
        <begin position="364"/>
        <end position="390"/>
    </location>
</feature>
<feature type="transmembrane region" description="Helical" evidence="5">
    <location>
        <begin position="257"/>
        <end position="282"/>
    </location>
</feature>
<comment type="subcellular location">
    <subcellularLocation>
        <location evidence="1">Membrane</location>
        <topology evidence="1">Multi-pass membrane protein</topology>
    </subcellularLocation>
</comment>
<feature type="transmembrane region" description="Helical" evidence="5">
    <location>
        <begin position="145"/>
        <end position="167"/>
    </location>
</feature>
<evidence type="ECO:0000256" key="2">
    <source>
        <dbReference type="ARBA" id="ARBA00022692"/>
    </source>
</evidence>
<dbReference type="EMBL" id="QGMG01000371">
    <property type="protein sequence ID" value="TVY54143.1"/>
    <property type="molecule type" value="Genomic_DNA"/>
</dbReference>
<keyword evidence="4 5" id="KW-0472">Membrane</keyword>
<dbReference type="AlphaFoldDB" id="A0A7D8YTV2"/>
<dbReference type="OrthoDB" id="2585655at2759"/>
<feature type="transmembrane region" description="Helical" evidence="5">
    <location>
        <begin position="117"/>
        <end position="139"/>
    </location>
</feature>
<evidence type="ECO:0000256" key="3">
    <source>
        <dbReference type="ARBA" id="ARBA00022989"/>
    </source>
</evidence>
<dbReference type="InterPro" id="IPR020846">
    <property type="entry name" value="MFS_dom"/>
</dbReference>
<feature type="transmembrane region" description="Helical" evidence="5">
    <location>
        <begin position="31"/>
        <end position="50"/>
    </location>
</feature>
<feature type="transmembrane region" description="Helical" evidence="5">
    <location>
        <begin position="294"/>
        <end position="316"/>
    </location>
</feature>
<reference evidence="7 8" key="1">
    <citation type="submission" date="2018-05" db="EMBL/GenBank/DDBJ databases">
        <title>Whole genome sequencing for identification of molecular markers to develop diagnostic detection tools for the regulated plant pathogen Lachnellula willkommii.</title>
        <authorList>
            <person name="Giroux E."/>
            <person name="Bilodeau G."/>
        </authorList>
    </citation>
    <scope>NUCLEOTIDE SEQUENCE [LARGE SCALE GENOMIC DNA]</scope>
    <source>
        <strain evidence="7 8">CBS 625.97</strain>
    </source>
</reference>
<name>A0A7D8YTV2_9HELO</name>
<feature type="transmembrane region" description="Helical" evidence="5">
    <location>
        <begin position="87"/>
        <end position="105"/>
    </location>
</feature>
<evidence type="ECO:0000256" key="1">
    <source>
        <dbReference type="ARBA" id="ARBA00004141"/>
    </source>
</evidence>
<dbReference type="InterPro" id="IPR011701">
    <property type="entry name" value="MFS"/>
</dbReference>
<dbReference type="SUPFAM" id="SSF103473">
    <property type="entry name" value="MFS general substrate transporter"/>
    <property type="match status" value="1"/>
</dbReference>
<comment type="caution">
    <text evidence="7">The sequence shown here is derived from an EMBL/GenBank/DDBJ whole genome shotgun (WGS) entry which is preliminary data.</text>
</comment>
<dbReference type="Gene3D" id="1.20.1250.20">
    <property type="entry name" value="MFS general substrate transporter like domains"/>
    <property type="match status" value="1"/>
</dbReference>
<dbReference type="Gene3D" id="1.20.1720.10">
    <property type="entry name" value="Multidrug resistance protein D"/>
    <property type="match status" value="1"/>
</dbReference>
<dbReference type="PANTHER" id="PTHR23502">
    <property type="entry name" value="MAJOR FACILITATOR SUPERFAMILY"/>
    <property type="match status" value="1"/>
</dbReference>
<evidence type="ECO:0000259" key="6">
    <source>
        <dbReference type="PROSITE" id="PS50850"/>
    </source>
</evidence>
<keyword evidence="2 5" id="KW-0812">Transmembrane</keyword>
<proteinExistence type="predicted"/>
<dbReference type="PROSITE" id="PS50850">
    <property type="entry name" value="MFS"/>
    <property type="match status" value="1"/>
</dbReference>
<dbReference type="PANTHER" id="PTHR23502:SF160">
    <property type="entry name" value="MAJOR FACILITATOR SUPERFAMILY (MFS) PROFILE DOMAIN-CONTAINING PROTEIN-RELATED"/>
    <property type="match status" value="1"/>
</dbReference>
<feature type="transmembrane region" description="Helical" evidence="5">
    <location>
        <begin position="402"/>
        <end position="424"/>
    </location>
</feature>
<organism evidence="7 8">
    <name type="scientific">Lachnellula cervina</name>
    <dbReference type="NCBI Taxonomy" id="1316786"/>
    <lineage>
        <taxon>Eukaryota</taxon>
        <taxon>Fungi</taxon>
        <taxon>Dikarya</taxon>
        <taxon>Ascomycota</taxon>
        <taxon>Pezizomycotina</taxon>
        <taxon>Leotiomycetes</taxon>
        <taxon>Helotiales</taxon>
        <taxon>Lachnaceae</taxon>
        <taxon>Lachnellula</taxon>
    </lineage>
</organism>
<feature type="transmembrane region" description="Helical" evidence="5">
    <location>
        <begin position="337"/>
        <end position="358"/>
    </location>
</feature>
<feature type="domain" description="Major facilitator superfamily (MFS) profile" evidence="6">
    <location>
        <begin position="1"/>
        <end position="457"/>
    </location>
</feature>
<evidence type="ECO:0000313" key="7">
    <source>
        <dbReference type="EMBL" id="TVY54143.1"/>
    </source>
</evidence>
<dbReference type="GO" id="GO:0005886">
    <property type="term" value="C:plasma membrane"/>
    <property type="evidence" value="ECO:0007669"/>
    <property type="project" value="TreeGrafter"/>
</dbReference>
<dbReference type="GO" id="GO:0022857">
    <property type="term" value="F:transmembrane transporter activity"/>
    <property type="evidence" value="ECO:0007669"/>
    <property type="project" value="InterPro"/>
</dbReference>